<keyword evidence="2" id="KW-1185">Reference proteome</keyword>
<sequence length="607" mass="67683">MAASALAFHRDPSLGPPLVPLAALIVFSHRSDGELIRSVHLYPGDGTFTAIQQEYRLSQTHYSRVSEPVDAFFSSNFAFGSSEQLLSMYKWLIANEDSSWECILEFHSHCPYLTAITPMLSVSRNPALYELPALAHDLDIVEKSVHVRSLENQWNAPWFGHQSSQALWLKQNELLSDDTDALKSSCSPCDALTLANVQESNYCNEKRILQVDLQVETQNEWGSDLDLISPHWSDQDELTAERPLQVEPFRLWGSDIELESPHELDFGTINSSWTHSGQLCHVSVPALESIPSPTSSGITTQKADEFWNSDDMLELRNQLSIGSEFEMEGSSLSSYILQSSDNASGSNVAKCVLSSPLEELSFIKNYSGSALKAHAFSLGSSADGTRSCNSDESVVTATGNSFANVSSNSCSISSQLPKEKCEISAKDLPPSKAETLGEMPHKLDSKDVHKESSSHQRGPTERMMEITLDELSQYFHMPITQASKELKVGLTVLKKRCREFGIPRWPHRKLKSLDSLIHNIQELAKSSQGKPPKDVMAAVRILEEQKKIMEETPGVELAERTKRLRQACFKASYKQRRQAQPHAKLEPCDEFELLTSSNSSEELQEFS</sequence>
<accession>A0ACC2B0N4</accession>
<reference evidence="2" key="1">
    <citation type="journal article" date="2024" name="Proc. Natl. Acad. Sci. U.S.A.">
        <title>Extraordinary preservation of gene collinearity over three hundred million years revealed in homosporous lycophytes.</title>
        <authorList>
            <person name="Li C."/>
            <person name="Wickell D."/>
            <person name="Kuo L.Y."/>
            <person name="Chen X."/>
            <person name="Nie B."/>
            <person name="Liao X."/>
            <person name="Peng D."/>
            <person name="Ji J."/>
            <person name="Jenkins J."/>
            <person name="Williams M."/>
            <person name="Shu S."/>
            <person name="Plott C."/>
            <person name="Barry K."/>
            <person name="Rajasekar S."/>
            <person name="Grimwood J."/>
            <person name="Han X."/>
            <person name="Sun S."/>
            <person name="Hou Z."/>
            <person name="He W."/>
            <person name="Dai G."/>
            <person name="Sun C."/>
            <person name="Schmutz J."/>
            <person name="Leebens-Mack J.H."/>
            <person name="Li F.W."/>
            <person name="Wang L."/>
        </authorList>
    </citation>
    <scope>NUCLEOTIDE SEQUENCE [LARGE SCALE GENOMIC DNA]</scope>
    <source>
        <strain evidence="2">cv. PW_Plant_1</strain>
    </source>
</reference>
<evidence type="ECO:0000313" key="1">
    <source>
        <dbReference type="EMBL" id="KAJ7523301.1"/>
    </source>
</evidence>
<protein>
    <submittedName>
        <fullName evidence="1">Uncharacterized protein</fullName>
    </submittedName>
</protein>
<evidence type="ECO:0000313" key="2">
    <source>
        <dbReference type="Proteomes" id="UP001162992"/>
    </source>
</evidence>
<comment type="caution">
    <text evidence="1">The sequence shown here is derived from an EMBL/GenBank/DDBJ whole genome shotgun (WGS) entry which is preliminary data.</text>
</comment>
<name>A0ACC2B0N4_DIPCM</name>
<gene>
    <name evidence="1" type="ORF">O6H91_18G045800</name>
</gene>
<dbReference type="EMBL" id="CM055109">
    <property type="protein sequence ID" value="KAJ7523301.1"/>
    <property type="molecule type" value="Genomic_DNA"/>
</dbReference>
<proteinExistence type="predicted"/>
<dbReference type="Proteomes" id="UP001162992">
    <property type="component" value="Chromosome 18"/>
</dbReference>
<organism evidence="1 2">
    <name type="scientific">Diphasiastrum complanatum</name>
    <name type="common">Issler's clubmoss</name>
    <name type="synonym">Lycopodium complanatum</name>
    <dbReference type="NCBI Taxonomy" id="34168"/>
    <lineage>
        <taxon>Eukaryota</taxon>
        <taxon>Viridiplantae</taxon>
        <taxon>Streptophyta</taxon>
        <taxon>Embryophyta</taxon>
        <taxon>Tracheophyta</taxon>
        <taxon>Lycopodiopsida</taxon>
        <taxon>Lycopodiales</taxon>
        <taxon>Lycopodiaceae</taxon>
        <taxon>Lycopodioideae</taxon>
        <taxon>Diphasiastrum</taxon>
    </lineage>
</organism>